<gene>
    <name evidence="2" type="primary">SMARCAL1_1</name>
    <name evidence="2" type="ORF">P7K49_013681</name>
</gene>
<accession>A0ABQ9VH64</accession>
<protein>
    <submittedName>
        <fullName evidence="2">SWI/SNF- matrix-associated actin-dependent regulator of chromatin sub A-like protein 1</fullName>
    </submittedName>
</protein>
<organism evidence="2 3">
    <name type="scientific">Saguinus oedipus</name>
    <name type="common">Cotton-top tamarin</name>
    <name type="synonym">Oedipomidas oedipus</name>
    <dbReference type="NCBI Taxonomy" id="9490"/>
    <lineage>
        <taxon>Eukaryota</taxon>
        <taxon>Metazoa</taxon>
        <taxon>Chordata</taxon>
        <taxon>Craniata</taxon>
        <taxon>Vertebrata</taxon>
        <taxon>Euteleostomi</taxon>
        <taxon>Mammalia</taxon>
        <taxon>Eutheria</taxon>
        <taxon>Euarchontoglires</taxon>
        <taxon>Primates</taxon>
        <taxon>Haplorrhini</taxon>
        <taxon>Platyrrhini</taxon>
        <taxon>Cebidae</taxon>
        <taxon>Callitrichinae</taxon>
        <taxon>Saguinus</taxon>
    </lineage>
</organism>
<feature type="non-terminal residue" evidence="2">
    <location>
        <position position="1"/>
    </location>
</feature>
<comment type="caution">
    <text evidence="2">The sequence shown here is derived from an EMBL/GenBank/DDBJ whole genome shotgun (WGS) entry which is preliminary data.</text>
</comment>
<dbReference type="EMBL" id="JASSZA010000006">
    <property type="protein sequence ID" value="KAK2108516.1"/>
    <property type="molecule type" value="Genomic_DNA"/>
</dbReference>
<reference evidence="2 3" key="1">
    <citation type="submission" date="2023-05" db="EMBL/GenBank/DDBJ databases">
        <title>B98-5 Cell Line De Novo Hybrid Assembly: An Optical Mapping Approach.</title>
        <authorList>
            <person name="Kananen K."/>
            <person name="Auerbach J.A."/>
            <person name="Kautto E."/>
            <person name="Blachly J.S."/>
        </authorList>
    </citation>
    <scope>NUCLEOTIDE SEQUENCE [LARGE SCALE GENOMIC DNA]</scope>
    <source>
        <strain evidence="2">B95-8</strain>
        <tissue evidence="2">Cell line</tissue>
    </source>
</reference>
<evidence type="ECO:0000256" key="1">
    <source>
        <dbReference type="SAM" id="MobiDB-lite"/>
    </source>
</evidence>
<feature type="non-terminal residue" evidence="2">
    <location>
        <position position="58"/>
    </location>
</feature>
<feature type="region of interest" description="Disordered" evidence="1">
    <location>
        <begin position="27"/>
        <end position="58"/>
    </location>
</feature>
<feature type="compositionally biased region" description="Low complexity" evidence="1">
    <location>
        <begin position="34"/>
        <end position="44"/>
    </location>
</feature>
<name>A0ABQ9VH64_SAGOE</name>
<sequence length="58" mass="6142">DPKQQKIYDLFQKSFEEEGNDAELLEAAESFDPGSASGISGSSSQDVGDTLDESSLTA</sequence>
<proteinExistence type="predicted"/>
<keyword evidence="3" id="KW-1185">Reference proteome</keyword>
<dbReference type="Proteomes" id="UP001266305">
    <property type="component" value="Unassembled WGS sequence"/>
</dbReference>
<evidence type="ECO:0000313" key="3">
    <source>
        <dbReference type="Proteomes" id="UP001266305"/>
    </source>
</evidence>
<evidence type="ECO:0000313" key="2">
    <source>
        <dbReference type="EMBL" id="KAK2108516.1"/>
    </source>
</evidence>